<dbReference type="Proteomes" id="UP001148838">
    <property type="component" value="Unassembled WGS sequence"/>
</dbReference>
<proteinExistence type="predicted"/>
<accession>A0ABQ8SBP4</accession>
<evidence type="ECO:0000256" key="1">
    <source>
        <dbReference type="SAM" id="MobiDB-lite"/>
    </source>
</evidence>
<dbReference type="EMBL" id="JAJSOF020000031">
    <property type="protein sequence ID" value="KAJ4431504.1"/>
    <property type="molecule type" value="Genomic_DNA"/>
</dbReference>
<gene>
    <name evidence="2" type="ORF">ANN_20102</name>
</gene>
<sequence length="137" mass="15643">MAGLCEGGNESPGSLKASAAERTDIGTNLDNDTRKKRRQEDKMSLENKVEFRITLFKAIDAVNWSGRKIRKHLRNDAFQTWRNHTLRGKGVIVIVYSDLPKANSWVSNRKGLSSSEWTNALKCQAIFRRFAQYRAEL</sequence>
<reference evidence="2 3" key="1">
    <citation type="journal article" date="2022" name="Allergy">
        <title>Genome assembly and annotation of Periplaneta americana reveal a comprehensive cockroach allergen profile.</title>
        <authorList>
            <person name="Wang L."/>
            <person name="Xiong Q."/>
            <person name="Saelim N."/>
            <person name="Wang L."/>
            <person name="Nong W."/>
            <person name="Wan A.T."/>
            <person name="Shi M."/>
            <person name="Liu X."/>
            <person name="Cao Q."/>
            <person name="Hui J.H.L."/>
            <person name="Sookrung N."/>
            <person name="Leung T.F."/>
            <person name="Tungtrongchitr A."/>
            <person name="Tsui S.K.W."/>
        </authorList>
    </citation>
    <scope>NUCLEOTIDE SEQUENCE [LARGE SCALE GENOMIC DNA]</scope>
    <source>
        <strain evidence="2">PWHHKU_190912</strain>
    </source>
</reference>
<protein>
    <submittedName>
        <fullName evidence="2">Uncharacterized protein</fullName>
    </submittedName>
</protein>
<evidence type="ECO:0000313" key="3">
    <source>
        <dbReference type="Proteomes" id="UP001148838"/>
    </source>
</evidence>
<comment type="caution">
    <text evidence="2">The sequence shown here is derived from an EMBL/GenBank/DDBJ whole genome shotgun (WGS) entry which is preliminary data.</text>
</comment>
<keyword evidence="3" id="KW-1185">Reference proteome</keyword>
<name>A0ABQ8SBP4_PERAM</name>
<evidence type="ECO:0000313" key="2">
    <source>
        <dbReference type="EMBL" id="KAJ4431504.1"/>
    </source>
</evidence>
<organism evidence="2 3">
    <name type="scientific">Periplaneta americana</name>
    <name type="common">American cockroach</name>
    <name type="synonym">Blatta americana</name>
    <dbReference type="NCBI Taxonomy" id="6978"/>
    <lineage>
        <taxon>Eukaryota</taxon>
        <taxon>Metazoa</taxon>
        <taxon>Ecdysozoa</taxon>
        <taxon>Arthropoda</taxon>
        <taxon>Hexapoda</taxon>
        <taxon>Insecta</taxon>
        <taxon>Pterygota</taxon>
        <taxon>Neoptera</taxon>
        <taxon>Polyneoptera</taxon>
        <taxon>Dictyoptera</taxon>
        <taxon>Blattodea</taxon>
        <taxon>Blattoidea</taxon>
        <taxon>Blattidae</taxon>
        <taxon>Blattinae</taxon>
        <taxon>Periplaneta</taxon>
    </lineage>
</organism>
<feature type="region of interest" description="Disordered" evidence="1">
    <location>
        <begin position="1"/>
        <end position="43"/>
    </location>
</feature>